<protein>
    <submittedName>
        <fullName evidence="2">Uncharacterized protein</fullName>
    </submittedName>
</protein>
<evidence type="ECO:0000313" key="3">
    <source>
        <dbReference type="Proteomes" id="UP000664940"/>
    </source>
</evidence>
<sequence length="173" mass="19001">MNFRFTETLRRYSTVSPINFLHDHQTFVGIRNQPCQLMPDLTREAPASGGRAVPAPGSSAGRRGSSPRRLPPLLWQQRSLSLSFSSSSVTMEVWSTGRAFWRTCREFLLCWDFEKWGHATEVKGTQPRTLGSVTSGTSLMASTSSTGPGVFPALLCQATALLQCVRSSSETCP</sequence>
<feature type="region of interest" description="Disordered" evidence="1">
    <location>
        <begin position="40"/>
        <end position="68"/>
    </location>
</feature>
<evidence type="ECO:0000256" key="1">
    <source>
        <dbReference type="SAM" id="MobiDB-lite"/>
    </source>
</evidence>
<dbReference type="EMBL" id="JABVXQ010000013">
    <property type="protein sequence ID" value="KAF6081657.1"/>
    <property type="molecule type" value="Genomic_DNA"/>
</dbReference>
<dbReference type="AlphaFoldDB" id="A0A833YSA0"/>
<evidence type="ECO:0000313" key="2">
    <source>
        <dbReference type="EMBL" id="KAF6081657.1"/>
    </source>
</evidence>
<feature type="compositionally biased region" description="Low complexity" evidence="1">
    <location>
        <begin position="54"/>
        <end position="68"/>
    </location>
</feature>
<dbReference type="Proteomes" id="UP000664940">
    <property type="component" value="Unassembled WGS sequence"/>
</dbReference>
<name>A0A833YSA0_9CHIR</name>
<accession>A0A833YSA0</accession>
<gene>
    <name evidence="2" type="ORF">HJG60_008705</name>
</gene>
<proteinExistence type="predicted"/>
<comment type="caution">
    <text evidence="2">The sequence shown here is derived from an EMBL/GenBank/DDBJ whole genome shotgun (WGS) entry which is preliminary data.</text>
</comment>
<reference evidence="2 3" key="1">
    <citation type="journal article" date="2020" name="Nature">
        <title>Six reference-quality genomes reveal evolution of bat adaptations.</title>
        <authorList>
            <person name="Jebb D."/>
            <person name="Huang Z."/>
            <person name="Pippel M."/>
            <person name="Hughes G.M."/>
            <person name="Lavrichenko K."/>
            <person name="Devanna P."/>
            <person name="Winkler S."/>
            <person name="Jermiin L.S."/>
            <person name="Skirmuntt E.C."/>
            <person name="Katzourakis A."/>
            <person name="Burkitt-Gray L."/>
            <person name="Ray D.A."/>
            <person name="Sullivan K.A.M."/>
            <person name="Roscito J.G."/>
            <person name="Kirilenko B.M."/>
            <person name="Davalos L.M."/>
            <person name="Corthals A.P."/>
            <person name="Power M.L."/>
            <person name="Jones G."/>
            <person name="Ransome R.D."/>
            <person name="Dechmann D.K.N."/>
            <person name="Locatelli A.G."/>
            <person name="Puechmaille S.J."/>
            <person name="Fedrigo O."/>
            <person name="Jarvis E.D."/>
            <person name="Hiller M."/>
            <person name="Vernes S.C."/>
            <person name="Myers E.W."/>
            <person name="Teeling E.C."/>
        </authorList>
    </citation>
    <scope>NUCLEOTIDE SEQUENCE [LARGE SCALE GENOMIC DNA]</scope>
    <source>
        <strain evidence="2">Bat1K_MPI-CBG_1</strain>
    </source>
</reference>
<organism evidence="2 3">
    <name type="scientific">Phyllostomus discolor</name>
    <name type="common">pale spear-nosed bat</name>
    <dbReference type="NCBI Taxonomy" id="89673"/>
    <lineage>
        <taxon>Eukaryota</taxon>
        <taxon>Metazoa</taxon>
        <taxon>Chordata</taxon>
        <taxon>Craniata</taxon>
        <taxon>Vertebrata</taxon>
        <taxon>Euteleostomi</taxon>
        <taxon>Mammalia</taxon>
        <taxon>Eutheria</taxon>
        <taxon>Laurasiatheria</taxon>
        <taxon>Chiroptera</taxon>
        <taxon>Yangochiroptera</taxon>
        <taxon>Phyllostomidae</taxon>
        <taxon>Phyllostominae</taxon>
        <taxon>Phyllostomus</taxon>
    </lineage>
</organism>